<dbReference type="AlphaFoldDB" id="A0A4R2JBV6"/>
<dbReference type="GO" id="GO:0051015">
    <property type="term" value="F:actin filament binding"/>
    <property type="evidence" value="ECO:0007669"/>
    <property type="project" value="TreeGrafter"/>
</dbReference>
<keyword evidence="4" id="KW-1185">Reference proteome</keyword>
<accession>A0A4R2JBV6</accession>
<dbReference type="InterPro" id="IPR051017">
    <property type="entry name" value="Aldolase-II_Adducin_sf"/>
</dbReference>
<gene>
    <name evidence="3" type="ORF">EV192_106458</name>
</gene>
<dbReference type="OrthoDB" id="3729465at2"/>
<dbReference type="PANTHER" id="PTHR10672:SF3">
    <property type="entry name" value="PROTEIN HU-LI TAI SHAO"/>
    <property type="match status" value="1"/>
</dbReference>
<dbReference type="SUPFAM" id="SSF53639">
    <property type="entry name" value="AraD/HMP-PK domain-like"/>
    <property type="match status" value="1"/>
</dbReference>
<evidence type="ECO:0000313" key="3">
    <source>
        <dbReference type="EMBL" id="TCO56983.1"/>
    </source>
</evidence>
<evidence type="ECO:0000256" key="1">
    <source>
        <dbReference type="ARBA" id="ARBA00037961"/>
    </source>
</evidence>
<dbReference type="InterPro" id="IPR036409">
    <property type="entry name" value="Aldolase_II/adducin_N_sf"/>
</dbReference>
<evidence type="ECO:0000313" key="4">
    <source>
        <dbReference type="Proteomes" id="UP000295680"/>
    </source>
</evidence>
<feature type="domain" description="Class II aldolase/adducin N-terminal" evidence="2">
    <location>
        <begin position="5"/>
        <end position="182"/>
    </location>
</feature>
<dbReference type="RefSeq" id="WP_132120666.1">
    <property type="nucleotide sequence ID" value="NZ_SLWS01000006.1"/>
</dbReference>
<reference evidence="3 4" key="1">
    <citation type="submission" date="2019-03" db="EMBL/GenBank/DDBJ databases">
        <title>Genomic Encyclopedia of Type Strains, Phase IV (KMG-IV): sequencing the most valuable type-strain genomes for metagenomic binning, comparative biology and taxonomic classification.</title>
        <authorList>
            <person name="Goeker M."/>
        </authorList>
    </citation>
    <scope>NUCLEOTIDE SEQUENCE [LARGE SCALE GENOMIC DNA]</scope>
    <source>
        <strain evidence="3 4">DSM 45934</strain>
    </source>
</reference>
<sequence length="231" mass="25023">MDAVSTVVTGSLVLAEAGHNDMVWGHLAVRDPDGRGVWMKAPGWGLDEVEPDRVVLVHWDGTSPHGKVHIEYPIHTEIMKARPEVTVTIHTHASSVNAFSALGVPLRPLSHDATVFAEHGLPRYTATANLVRTAELGRALADDLGQARACLMPQHGLVAVGTDVAHAVMTTILLSRACEIQLTAQAAGELQHWTDDEEAVEKGRFVWADSQLQAGWRYWTRRIPGTAAVTG</sequence>
<comment type="caution">
    <text evidence="3">The sequence shown here is derived from an EMBL/GenBank/DDBJ whole genome shotgun (WGS) entry which is preliminary data.</text>
</comment>
<name>A0A4R2JBV6_9PSEU</name>
<comment type="similarity">
    <text evidence="1">Belongs to the aldolase class II family.</text>
</comment>
<dbReference type="Proteomes" id="UP000295680">
    <property type="component" value="Unassembled WGS sequence"/>
</dbReference>
<dbReference type="Pfam" id="PF00596">
    <property type="entry name" value="Aldolase_II"/>
    <property type="match status" value="1"/>
</dbReference>
<dbReference type="Gene3D" id="3.40.225.10">
    <property type="entry name" value="Class II aldolase/adducin N-terminal domain"/>
    <property type="match status" value="1"/>
</dbReference>
<protein>
    <submittedName>
        <fullName evidence="3">L-fuculose-phosphate aldolase</fullName>
    </submittedName>
</protein>
<dbReference type="EMBL" id="SLWS01000006">
    <property type="protein sequence ID" value="TCO56983.1"/>
    <property type="molecule type" value="Genomic_DNA"/>
</dbReference>
<dbReference type="GO" id="GO:0005856">
    <property type="term" value="C:cytoskeleton"/>
    <property type="evidence" value="ECO:0007669"/>
    <property type="project" value="TreeGrafter"/>
</dbReference>
<dbReference type="PANTHER" id="PTHR10672">
    <property type="entry name" value="ADDUCIN"/>
    <property type="match status" value="1"/>
</dbReference>
<proteinExistence type="inferred from homology"/>
<organism evidence="3 4">
    <name type="scientific">Actinocrispum wychmicini</name>
    <dbReference type="NCBI Taxonomy" id="1213861"/>
    <lineage>
        <taxon>Bacteria</taxon>
        <taxon>Bacillati</taxon>
        <taxon>Actinomycetota</taxon>
        <taxon>Actinomycetes</taxon>
        <taxon>Pseudonocardiales</taxon>
        <taxon>Pseudonocardiaceae</taxon>
        <taxon>Actinocrispum</taxon>
    </lineage>
</organism>
<evidence type="ECO:0000259" key="2">
    <source>
        <dbReference type="SMART" id="SM01007"/>
    </source>
</evidence>
<dbReference type="InterPro" id="IPR001303">
    <property type="entry name" value="Aldolase_II/adducin_N"/>
</dbReference>
<dbReference type="SMART" id="SM01007">
    <property type="entry name" value="Aldolase_II"/>
    <property type="match status" value="1"/>
</dbReference>